<sequence length="86" mass="9925">MAGYDRHHIVERSTARPSGFFEDTINDPDNIVLIPRMQHWLINRWCARPNDEFGGLPPREFLQGKSWDEQRRVGLNALVDAGVLKP</sequence>
<evidence type="ECO:0000313" key="2">
    <source>
        <dbReference type="Proteomes" id="UP000268192"/>
    </source>
</evidence>
<organism evidence="1 2">
    <name type="scientific">Georhizobium profundi</name>
    <dbReference type="NCBI Taxonomy" id="2341112"/>
    <lineage>
        <taxon>Bacteria</taxon>
        <taxon>Pseudomonadati</taxon>
        <taxon>Pseudomonadota</taxon>
        <taxon>Alphaproteobacteria</taxon>
        <taxon>Hyphomicrobiales</taxon>
        <taxon>Rhizobiaceae</taxon>
        <taxon>Georhizobium</taxon>
    </lineage>
</organism>
<name>A0A3Q8XQ55_9HYPH</name>
<keyword evidence="2" id="KW-1185">Reference proteome</keyword>
<dbReference type="KEGG" id="abaw:D5400_07525"/>
<dbReference type="AlphaFoldDB" id="A0A3Q8XQ55"/>
<dbReference type="EMBL" id="CP032509">
    <property type="protein sequence ID" value="AZN71140.1"/>
    <property type="molecule type" value="Genomic_DNA"/>
</dbReference>
<accession>A0A3Q8XQ55</accession>
<protein>
    <submittedName>
        <fullName evidence="1">Uncharacterized protein</fullName>
    </submittedName>
</protein>
<reference evidence="1 2" key="1">
    <citation type="submission" date="2018-09" db="EMBL/GenBank/DDBJ databases">
        <title>Marinorhizobium profundi gen. nov., sp. nov., isolated from a deep-sea sediment sample from the New Britain Trench and proposal of Marinorhizobiaceae fam. nov. in the order Rhizobiales of the class Alphaproteobacteria.</title>
        <authorList>
            <person name="Cao J."/>
        </authorList>
    </citation>
    <scope>NUCLEOTIDE SEQUENCE [LARGE SCALE GENOMIC DNA]</scope>
    <source>
        <strain evidence="1 2">WS11</strain>
    </source>
</reference>
<dbReference type="Proteomes" id="UP000268192">
    <property type="component" value="Chromosome"/>
</dbReference>
<gene>
    <name evidence="1" type="ORF">D5400_07525</name>
</gene>
<proteinExistence type="predicted"/>
<evidence type="ECO:0000313" key="1">
    <source>
        <dbReference type="EMBL" id="AZN71140.1"/>
    </source>
</evidence>